<evidence type="ECO:0000259" key="10">
    <source>
        <dbReference type="PROSITE" id="PS50885"/>
    </source>
</evidence>
<evidence type="ECO:0000259" key="9">
    <source>
        <dbReference type="PROSITE" id="PS50111"/>
    </source>
</evidence>
<keyword evidence="3 8" id="KW-0472">Membrane</keyword>
<dbReference type="HOGENOM" id="CLU_000445_107_18_9"/>
<dbReference type="PROSITE" id="PS50111">
    <property type="entry name" value="CHEMOTAXIS_TRANSDUC_2"/>
    <property type="match status" value="1"/>
</dbReference>
<feature type="coiled-coil region" evidence="7">
    <location>
        <begin position="222"/>
        <end position="249"/>
    </location>
</feature>
<dbReference type="Pfam" id="PF00015">
    <property type="entry name" value="MCPsignal"/>
    <property type="match status" value="1"/>
</dbReference>
<organism evidence="11 12">
    <name type="scientific">Bacillus mycoides (strain KBAB4)</name>
    <name type="common">Bacillus weihenstephanensis</name>
    <dbReference type="NCBI Taxonomy" id="315730"/>
    <lineage>
        <taxon>Bacteria</taxon>
        <taxon>Bacillati</taxon>
        <taxon>Bacillota</taxon>
        <taxon>Bacilli</taxon>
        <taxon>Bacillales</taxon>
        <taxon>Bacillaceae</taxon>
        <taxon>Bacillus</taxon>
        <taxon>Bacillus cereus group</taxon>
    </lineage>
</organism>
<dbReference type="SMART" id="SM00304">
    <property type="entry name" value="HAMP"/>
    <property type="match status" value="1"/>
</dbReference>
<dbReference type="Gene3D" id="1.10.287.950">
    <property type="entry name" value="Methyl-accepting chemotaxis protein"/>
    <property type="match status" value="1"/>
</dbReference>
<feature type="domain" description="Methyl-accepting transducer" evidence="9">
    <location>
        <begin position="144"/>
        <end position="380"/>
    </location>
</feature>
<name>A9VRM6_BACMK</name>
<dbReference type="GO" id="GO:0005886">
    <property type="term" value="C:plasma membrane"/>
    <property type="evidence" value="ECO:0007669"/>
    <property type="project" value="UniProtKB-SubCell"/>
</dbReference>
<feature type="domain" description="HAMP" evidence="10">
    <location>
        <begin position="72"/>
        <end position="125"/>
    </location>
</feature>
<evidence type="ECO:0000256" key="2">
    <source>
        <dbReference type="ARBA" id="ARBA00022475"/>
    </source>
</evidence>
<feature type="coiled-coil region" evidence="7">
    <location>
        <begin position="299"/>
        <end position="330"/>
    </location>
</feature>
<evidence type="ECO:0000256" key="3">
    <source>
        <dbReference type="ARBA" id="ARBA00023136"/>
    </source>
</evidence>
<keyword evidence="8" id="KW-1133">Transmembrane helix</keyword>
<dbReference type="Proteomes" id="UP000002154">
    <property type="component" value="Chromosome"/>
</dbReference>
<feature type="transmembrane region" description="Helical" evidence="8">
    <location>
        <begin position="16"/>
        <end position="39"/>
    </location>
</feature>
<evidence type="ECO:0000256" key="1">
    <source>
        <dbReference type="ARBA" id="ARBA00004236"/>
    </source>
</evidence>
<dbReference type="InterPro" id="IPR003660">
    <property type="entry name" value="HAMP_dom"/>
</dbReference>
<dbReference type="eggNOG" id="COG0840">
    <property type="taxonomic scope" value="Bacteria"/>
</dbReference>
<dbReference type="AlphaFoldDB" id="A9VRM6"/>
<comment type="similarity">
    <text evidence="5">Belongs to the methyl-accepting chemotaxis (MCP) protein family.</text>
</comment>
<sequence>MEKERKTFSFGLRTQLMLFTTVLALITYSTSLFFIYVIYDYFQSYVSQTVYNIIVMLLGVVWSGILAYGAAIFLIKPLRKLEEAARKAADGDIREDVPLPKVDDEIKSLSVAFNMMLGNLRGMVKNIDTTFSYTNNQVQQIRRQTGEATKQARGVSETLAEISSGAEQSAASIQAIVSTVDTTTSIASEVEEKAKKSDELSLEMVQALGQSTRVFTSLIQGIQTLAKENEDSMQNVQKLEERMKQVEHIVSVVSEIASQTNLLALNASIEAARAGEHGRGFAVVAEEVRKLADESDHSARNISQLLRNMQEEVQQVALKMTEQVKTAKEEAKRGEATELILKEMSSSIMEVADATKQISSYMNEQVSHIHQTGAQTKAVAAIAEETSAGSQEVARVTLQQSKNMVVIDQLLKDLEKQAADLKQTIERFSM</sequence>
<dbReference type="PANTHER" id="PTHR32089:SF112">
    <property type="entry name" value="LYSOZYME-LIKE PROTEIN-RELATED"/>
    <property type="match status" value="1"/>
</dbReference>
<dbReference type="KEGG" id="bwe:BcerKBAB4_0350"/>
<gene>
    <name evidence="11" type="ordered locus">BcerKBAB4_0350</name>
</gene>
<dbReference type="CDD" id="cd06225">
    <property type="entry name" value="HAMP"/>
    <property type="match status" value="1"/>
</dbReference>
<keyword evidence="4 6" id="KW-0807">Transducer</keyword>
<dbReference type="SUPFAM" id="SSF58104">
    <property type="entry name" value="Methyl-accepting chemotaxis protein (MCP) signaling domain"/>
    <property type="match status" value="1"/>
</dbReference>
<dbReference type="GO" id="GO:0007165">
    <property type="term" value="P:signal transduction"/>
    <property type="evidence" value="ECO:0007669"/>
    <property type="project" value="UniProtKB-KW"/>
</dbReference>
<keyword evidence="7" id="KW-0175">Coiled coil</keyword>
<accession>A9VRM6</accession>
<evidence type="ECO:0000256" key="8">
    <source>
        <dbReference type="SAM" id="Phobius"/>
    </source>
</evidence>
<reference evidence="11 12" key="1">
    <citation type="journal article" date="2008" name="Chem. Biol. Interact.">
        <title>Extending the Bacillus cereus group genomics to putative food-borne pathogens of different toxicity.</title>
        <authorList>
            <person name="Lapidus A."/>
            <person name="Goltsman E."/>
            <person name="Auger S."/>
            <person name="Galleron N."/>
            <person name="Segurens B."/>
            <person name="Dossat C."/>
            <person name="Land M.L."/>
            <person name="Broussolle V."/>
            <person name="Brillard J."/>
            <person name="Guinebretiere M.H."/>
            <person name="Sanchis V."/>
            <person name="Nguen-The C."/>
            <person name="Lereclus D."/>
            <person name="Richardson P."/>
            <person name="Wincker P."/>
            <person name="Weissenbach J."/>
            <person name="Ehrlich S.D."/>
            <person name="Sorokin A."/>
        </authorList>
    </citation>
    <scope>NUCLEOTIDE SEQUENCE [LARGE SCALE GENOMIC DNA]</scope>
    <source>
        <strain evidence="11 12">KBAB4</strain>
    </source>
</reference>
<dbReference type="EMBL" id="CP000903">
    <property type="protein sequence ID" value="ABY41616.1"/>
    <property type="molecule type" value="Genomic_DNA"/>
</dbReference>
<evidence type="ECO:0000256" key="5">
    <source>
        <dbReference type="ARBA" id="ARBA00029447"/>
    </source>
</evidence>
<keyword evidence="2" id="KW-1003">Cell membrane</keyword>
<dbReference type="PROSITE" id="PS50885">
    <property type="entry name" value="HAMP"/>
    <property type="match status" value="1"/>
</dbReference>
<evidence type="ECO:0000256" key="7">
    <source>
        <dbReference type="SAM" id="Coils"/>
    </source>
</evidence>
<protein>
    <submittedName>
        <fullName evidence="11">Methyl-accepting chemotaxis sensory transducer</fullName>
    </submittedName>
</protein>
<evidence type="ECO:0000256" key="4">
    <source>
        <dbReference type="ARBA" id="ARBA00023224"/>
    </source>
</evidence>
<proteinExistence type="inferred from homology"/>
<dbReference type="PANTHER" id="PTHR32089">
    <property type="entry name" value="METHYL-ACCEPTING CHEMOTAXIS PROTEIN MCPB"/>
    <property type="match status" value="1"/>
</dbReference>
<dbReference type="SMART" id="SM00283">
    <property type="entry name" value="MA"/>
    <property type="match status" value="1"/>
</dbReference>
<dbReference type="Pfam" id="PF00672">
    <property type="entry name" value="HAMP"/>
    <property type="match status" value="1"/>
</dbReference>
<comment type="subcellular location">
    <subcellularLocation>
        <location evidence="1">Cell membrane</location>
    </subcellularLocation>
</comment>
<evidence type="ECO:0000313" key="11">
    <source>
        <dbReference type="EMBL" id="ABY41616.1"/>
    </source>
</evidence>
<dbReference type="InterPro" id="IPR004089">
    <property type="entry name" value="MCPsignal_dom"/>
</dbReference>
<evidence type="ECO:0000256" key="6">
    <source>
        <dbReference type="PROSITE-ProRule" id="PRU00284"/>
    </source>
</evidence>
<dbReference type="FunFam" id="1.10.287.950:FF:000004">
    <property type="entry name" value="Methyl-accepting chemotaxis protein"/>
    <property type="match status" value="1"/>
</dbReference>
<feature type="transmembrane region" description="Helical" evidence="8">
    <location>
        <begin position="51"/>
        <end position="75"/>
    </location>
</feature>
<evidence type="ECO:0000313" key="12">
    <source>
        <dbReference type="Proteomes" id="UP000002154"/>
    </source>
</evidence>
<keyword evidence="8" id="KW-0812">Transmembrane</keyword>